<gene>
    <name evidence="1" type="ORF">rsdtw13_40100</name>
</gene>
<keyword evidence="1" id="KW-0808">Transferase</keyword>
<evidence type="ECO:0000313" key="2">
    <source>
        <dbReference type="Proteomes" id="UP001058074"/>
    </source>
</evidence>
<evidence type="ECO:0000313" key="1">
    <source>
        <dbReference type="EMBL" id="GKX68752.1"/>
    </source>
</evidence>
<proteinExistence type="predicted"/>
<comment type="caution">
    <text evidence="1">The sequence shown here is derived from an EMBL/GenBank/DDBJ whole genome shotgun (WGS) entry which is preliminary data.</text>
</comment>
<sequence length="195" mass="22936">MGKIYALMGKSSCGKDTIFKELMNDKALSLQPIITYTTRPRRVTETQGVEYNFIGEDILKEYIMQGKVIEKREYDTVYGKWYYCTIDDGKVDLSQNNYLLIATLEAYRDLRKYYGESSIIPIYISVDDGVRLERAIKREREQVNPNFDEVCRRFLADNVDFSKQNLDLCGIEKHYINNNFNECINNIKIDLFRKK</sequence>
<reference evidence="1" key="1">
    <citation type="journal article" date="2025" name="Int. J. Syst. Evol. Microbiol.">
        <title>Inconstantimicrobium mannanitabidum sp. nov., a novel member of the family Clostridiaceae isolated from anoxic soil under the treatment of reductive soil disinfestation.</title>
        <authorList>
            <person name="Ueki A."/>
            <person name="Tonouchi A."/>
            <person name="Honma S."/>
            <person name="Kaku N."/>
            <person name="Ueki K."/>
        </authorList>
    </citation>
    <scope>NUCLEOTIDE SEQUENCE</scope>
    <source>
        <strain evidence="1">TW13</strain>
    </source>
</reference>
<protein>
    <submittedName>
        <fullName evidence="1">Guanylate kinase</fullName>
    </submittedName>
</protein>
<keyword evidence="2" id="KW-1185">Reference proteome</keyword>
<name>A0ACB5RI50_9CLOT</name>
<organism evidence="1 2">
    <name type="scientific">Inconstantimicrobium mannanitabidum</name>
    <dbReference type="NCBI Taxonomy" id="1604901"/>
    <lineage>
        <taxon>Bacteria</taxon>
        <taxon>Bacillati</taxon>
        <taxon>Bacillota</taxon>
        <taxon>Clostridia</taxon>
        <taxon>Eubacteriales</taxon>
        <taxon>Clostridiaceae</taxon>
        <taxon>Inconstantimicrobium</taxon>
    </lineage>
</organism>
<dbReference type="EMBL" id="BROD01000001">
    <property type="protein sequence ID" value="GKX68752.1"/>
    <property type="molecule type" value="Genomic_DNA"/>
</dbReference>
<keyword evidence="1" id="KW-0418">Kinase</keyword>
<dbReference type="Proteomes" id="UP001058074">
    <property type="component" value="Unassembled WGS sequence"/>
</dbReference>
<accession>A0ACB5RI50</accession>